<dbReference type="Proteomes" id="UP001164020">
    <property type="component" value="Chromosome"/>
</dbReference>
<organism evidence="3 4">
    <name type="scientific">Jiella pelagia</name>
    <dbReference type="NCBI Taxonomy" id="2986949"/>
    <lineage>
        <taxon>Bacteria</taxon>
        <taxon>Pseudomonadati</taxon>
        <taxon>Pseudomonadota</taxon>
        <taxon>Alphaproteobacteria</taxon>
        <taxon>Hyphomicrobiales</taxon>
        <taxon>Aurantimonadaceae</taxon>
        <taxon>Jiella</taxon>
    </lineage>
</organism>
<feature type="region of interest" description="Disordered" evidence="1">
    <location>
        <begin position="21"/>
        <end position="56"/>
    </location>
</feature>
<sequence>MKKTILATTILAFTAAPALAQSSDAGSNTTTTGQSNMTNQSETSGTTTSGANAKSGVSNMSAEDMVASQEKVLNALKSAGYKDASIMDAAYLVGATTPDGEQVVMMIDTSGRVMGAQRQGAQSGQPGQNQQSNMSSDSGPATATDGDDTMTGSTMTDDGSASSQ</sequence>
<dbReference type="EMBL" id="CP114029">
    <property type="protein sequence ID" value="WAP68846.1"/>
    <property type="molecule type" value="Genomic_DNA"/>
</dbReference>
<keyword evidence="2" id="KW-0732">Signal</keyword>
<name>A0ABY7BZA1_9HYPH</name>
<reference evidence="3" key="1">
    <citation type="submission" date="2022-12" db="EMBL/GenBank/DDBJ databases">
        <title>Jiella pelagia sp. nov., isolated from phosphonate enriched culture of Northwest Pacific surface seawater.</title>
        <authorList>
            <person name="Shin D.Y."/>
            <person name="Hwang C.Y."/>
        </authorList>
    </citation>
    <scope>NUCLEOTIDE SEQUENCE</scope>
    <source>
        <strain evidence="3">HL-NP1</strain>
    </source>
</reference>
<feature type="compositionally biased region" description="Low complexity" evidence="1">
    <location>
        <begin position="119"/>
        <end position="164"/>
    </location>
</feature>
<protein>
    <recommendedName>
        <fullName evidence="5">PepSY domain-containing protein</fullName>
    </recommendedName>
</protein>
<keyword evidence="4" id="KW-1185">Reference proteome</keyword>
<gene>
    <name evidence="3" type="ORF">OH818_27085</name>
</gene>
<feature type="chain" id="PRO_5047469944" description="PepSY domain-containing protein" evidence="2">
    <location>
        <begin position="21"/>
        <end position="164"/>
    </location>
</feature>
<evidence type="ECO:0000313" key="3">
    <source>
        <dbReference type="EMBL" id="WAP68846.1"/>
    </source>
</evidence>
<evidence type="ECO:0000256" key="2">
    <source>
        <dbReference type="SAM" id="SignalP"/>
    </source>
</evidence>
<feature type="signal peptide" evidence="2">
    <location>
        <begin position="1"/>
        <end position="20"/>
    </location>
</feature>
<evidence type="ECO:0000256" key="1">
    <source>
        <dbReference type="SAM" id="MobiDB-lite"/>
    </source>
</evidence>
<dbReference type="RefSeq" id="WP_268881278.1">
    <property type="nucleotide sequence ID" value="NZ_CP114029.1"/>
</dbReference>
<evidence type="ECO:0000313" key="4">
    <source>
        <dbReference type="Proteomes" id="UP001164020"/>
    </source>
</evidence>
<feature type="region of interest" description="Disordered" evidence="1">
    <location>
        <begin position="113"/>
        <end position="164"/>
    </location>
</feature>
<proteinExistence type="predicted"/>
<evidence type="ECO:0008006" key="5">
    <source>
        <dbReference type="Google" id="ProtNLM"/>
    </source>
</evidence>
<accession>A0ABY7BZA1</accession>